<reference evidence="1" key="1">
    <citation type="submission" date="2021-05" db="EMBL/GenBank/DDBJ databases">
        <authorList>
            <person name="Alioto T."/>
            <person name="Alioto T."/>
            <person name="Gomez Garrido J."/>
        </authorList>
    </citation>
    <scope>NUCLEOTIDE SEQUENCE</scope>
</reference>
<name>A0A8D8YYU9_9HEMI</name>
<organism evidence="1">
    <name type="scientific">Cacopsylla melanoneura</name>
    <dbReference type="NCBI Taxonomy" id="428564"/>
    <lineage>
        <taxon>Eukaryota</taxon>
        <taxon>Metazoa</taxon>
        <taxon>Ecdysozoa</taxon>
        <taxon>Arthropoda</taxon>
        <taxon>Hexapoda</taxon>
        <taxon>Insecta</taxon>
        <taxon>Pterygota</taxon>
        <taxon>Neoptera</taxon>
        <taxon>Paraneoptera</taxon>
        <taxon>Hemiptera</taxon>
        <taxon>Sternorrhyncha</taxon>
        <taxon>Psylloidea</taxon>
        <taxon>Psyllidae</taxon>
        <taxon>Psyllinae</taxon>
        <taxon>Cacopsylla</taxon>
    </lineage>
</organism>
<sequence length="147" mass="16955">MSRLSYLIPPLRVRYLFHPPSLPSRSYHFIHLQIFRTLLNRLHQKSFILRVQPHFTSRFNPPNPSLQVVPLQILTSTSSINVPQFNTSTLANCQPSLTTYVHPHHRIQFKSQMESSIIITTTIRNLTALLVNDQMSVQNRTGIDPNS</sequence>
<accession>A0A8D8YYU9</accession>
<dbReference type="AlphaFoldDB" id="A0A8D8YYU9"/>
<dbReference type="EMBL" id="HBUF01404634">
    <property type="protein sequence ID" value="CAG6737779.1"/>
    <property type="molecule type" value="Transcribed_RNA"/>
</dbReference>
<evidence type="ECO:0000313" key="1">
    <source>
        <dbReference type="EMBL" id="CAG6737779.1"/>
    </source>
</evidence>
<proteinExistence type="predicted"/>
<protein>
    <submittedName>
        <fullName evidence="1">Uncharacterized protein</fullName>
    </submittedName>
</protein>
<dbReference type="EMBL" id="HBUF01404632">
    <property type="protein sequence ID" value="CAG6737775.1"/>
    <property type="molecule type" value="Transcribed_RNA"/>
</dbReference>
<dbReference type="EMBL" id="HBUF01404633">
    <property type="protein sequence ID" value="CAG6737777.1"/>
    <property type="molecule type" value="Transcribed_RNA"/>
</dbReference>